<organism evidence="1 2">
    <name type="scientific">Actinomadura bangladeshensis</name>
    <dbReference type="NCBI Taxonomy" id="453573"/>
    <lineage>
        <taxon>Bacteria</taxon>
        <taxon>Bacillati</taxon>
        <taxon>Actinomycetota</taxon>
        <taxon>Actinomycetes</taxon>
        <taxon>Streptosporangiales</taxon>
        <taxon>Thermomonosporaceae</taxon>
        <taxon>Actinomadura</taxon>
    </lineage>
</organism>
<dbReference type="EMBL" id="JAAGLI010000213">
    <property type="protein sequence ID" value="NEA22621.1"/>
    <property type="molecule type" value="Genomic_DNA"/>
</dbReference>
<sequence length="148" mass="15746">MAKNNEIVWCDGTCGLSPEEHAAQHPHPMTVLRAQMEAAVREQLPACAAPAVAEALVGEVLEQIAAHPSLTIRHYAPTKDAYDAACRALEEHRGRADAAEGIVEKVKRLHGKPRVDRAGSGCIQCGVLWPCPTALAVGITAPAGWKNT</sequence>
<gene>
    <name evidence="1" type="ORF">G3I70_08965</name>
</gene>
<dbReference type="Proteomes" id="UP000475532">
    <property type="component" value="Unassembled WGS sequence"/>
</dbReference>
<proteinExistence type="predicted"/>
<name>A0A6L9QB48_9ACTN</name>
<accession>A0A6L9QB48</accession>
<dbReference type="AlphaFoldDB" id="A0A6L9QB48"/>
<dbReference type="RefSeq" id="WP_163054397.1">
    <property type="nucleotide sequence ID" value="NZ_JAAGLI010000213.1"/>
</dbReference>
<evidence type="ECO:0000313" key="1">
    <source>
        <dbReference type="EMBL" id="NEA22621.1"/>
    </source>
</evidence>
<protein>
    <submittedName>
        <fullName evidence="1">Uncharacterized protein</fullName>
    </submittedName>
</protein>
<evidence type="ECO:0000313" key="2">
    <source>
        <dbReference type="Proteomes" id="UP000475532"/>
    </source>
</evidence>
<comment type="caution">
    <text evidence="1">The sequence shown here is derived from an EMBL/GenBank/DDBJ whole genome shotgun (WGS) entry which is preliminary data.</text>
</comment>
<reference evidence="1 2" key="1">
    <citation type="submission" date="2020-01" db="EMBL/GenBank/DDBJ databases">
        <title>Insect and environment-associated Actinomycetes.</title>
        <authorList>
            <person name="Currrie C."/>
            <person name="Chevrette M."/>
            <person name="Carlson C."/>
            <person name="Stubbendieck R."/>
            <person name="Wendt-Pienkowski E."/>
        </authorList>
    </citation>
    <scope>NUCLEOTIDE SEQUENCE [LARGE SCALE GENOMIC DNA]</scope>
    <source>
        <strain evidence="1 2">SID10258</strain>
    </source>
</reference>